<dbReference type="STRING" id="407821.A0A087TLB6"/>
<accession>A0A087TLB6</accession>
<organism evidence="2 3">
    <name type="scientific">Stegodyphus mimosarum</name>
    <name type="common">African social velvet spider</name>
    <dbReference type="NCBI Taxonomy" id="407821"/>
    <lineage>
        <taxon>Eukaryota</taxon>
        <taxon>Metazoa</taxon>
        <taxon>Ecdysozoa</taxon>
        <taxon>Arthropoda</taxon>
        <taxon>Chelicerata</taxon>
        <taxon>Arachnida</taxon>
        <taxon>Araneae</taxon>
        <taxon>Araneomorphae</taxon>
        <taxon>Entelegynae</taxon>
        <taxon>Eresoidea</taxon>
        <taxon>Eresidae</taxon>
        <taxon>Stegodyphus</taxon>
    </lineage>
</organism>
<dbReference type="GO" id="GO:0006303">
    <property type="term" value="P:double-strand break repair via nonhomologous end joining"/>
    <property type="evidence" value="ECO:0007669"/>
    <property type="project" value="InterPro"/>
</dbReference>
<feature type="domain" description="DNA-dependent protein kinase catalytic subunit CC5" evidence="1">
    <location>
        <begin position="4"/>
        <end position="203"/>
    </location>
</feature>
<keyword evidence="3" id="KW-1185">Reference proteome</keyword>
<evidence type="ECO:0000313" key="3">
    <source>
        <dbReference type="Proteomes" id="UP000054359"/>
    </source>
</evidence>
<evidence type="ECO:0000259" key="1">
    <source>
        <dbReference type="Pfam" id="PF19704"/>
    </source>
</evidence>
<dbReference type="OrthoDB" id="431717at2759"/>
<dbReference type="InterPro" id="IPR045581">
    <property type="entry name" value="DNAPKcs_CC5"/>
</dbReference>
<dbReference type="GO" id="GO:0016301">
    <property type="term" value="F:kinase activity"/>
    <property type="evidence" value="ECO:0007669"/>
    <property type="project" value="UniProtKB-KW"/>
</dbReference>
<protein>
    <submittedName>
        <fullName evidence="2">DNA-dependent protein kinase catalytic subunit</fullName>
    </submittedName>
</protein>
<name>A0A087TLB6_STEMI</name>
<proteinExistence type="predicted"/>
<keyword evidence="2" id="KW-0418">Kinase</keyword>
<reference evidence="2 3" key="1">
    <citation type="submission" date="2013-11" db="EMBL/GenBank/DDBJ databases">
        <title>Genome sequencing of Stegodyphus mimosarum.</title>
        <authorList>
            <person name="Bechsgaard J."/>
        </authorList>
    </citation>
    <scope>NUCLEOTIDE SEQUENCE [LARGE SCALE GENOMIC DNA]</scope>
</reference>
<dbReference type="Pfam" id="PF19704">
    <property type="entry name" value="DNAPKcs_CC5"/>
    <property type="match status" value="1"/>
</dbReference>
<gene>
    <name evidence="2" type="ORF">X975_09968</name>
</gene>
<sequence length="205" mass="23270">MLLKLIPSMSCDDVLSILPGIVEIRSQQSSASRQALYKILFALFEKYNESAGAKEKKVCRYAHETLLIGLADPDQEIRLMIDNFWNDEKRLPSGTKDRLIALMQNMYSPITEESFLQYATYLLLERTSHSPDYKRKIFEHPLSQCNFQAYTIQTSWRKQHVAMSPLFTETASSSLSSSFVVEGPSKSFGAEEGLVKATQQNVEIS</sequence>
<evidence type="ECO:0000313" key="2">
    <source>
        <dbReference type="EMBL" id="KFM65905.1"/>
    </source>
</evidence>
<dbReference type="Proteomes" id="UP000054359">
    <property type="component" value="Unassembled WGS sequence"/>
</dbReference>
<feature type="non-terminal residue" evidence="2">
    <location>
        <position position="205"/>
    </location>
</feature>
<keyword evidence="2" id="KW-0808">Transferase</keyword>
<dbReference type="EMBL" id="KK115747">
    <property type="protein sequence ID" value="KFM65905.1"/>
    <property type="molecule type" value="Genomic_DNA"/>
</dbReference>
<dbReference type="AlphaFoldDB" id="A0A087TLB6"/>